<keyword evidence="3" id="KW-1185">Reference proteome</keyword>
<evidence type="ECO:0000313" key="3">
    <source>
        <dbReference type="Proteomes" id="UP001497457"/>
    </source>
</evidence>
<protein>
    <recommendedName>
        <fullName evidence="1">KIB1-4 beta-propeller domain-containing protein</fullName>
    </recommendedName>
</protein>
<sequence length="393" mass="44484">MARSQLEERDWSELPADLVCKCAGRLQCDQDRMTMQLQCRAWRQAMRMLPRSRQLPWMLVPNRLSGLLPASVIRTAHFFCFLSARAHRMPIPPFVFGARFIGGVEGGWVLMAFGHSSGYSLVHFRSGSMFPIPGSLALPPATTAERVVLRAAAFSCSPSESSSCVVACIVSLFEPDFVSRTLICFSRLGATVHSSALEMQFEDVIYFAGSFYCLTKLQDMVLCKPEFDKSSPADSLRIRKSYLDFESQSHGVGLFVKSRYLVESRDELLMVVRYRDINSSDTSSFALFHAVPQIPNGTRCTWERLPSLGGRMVFVARGCSRCFEAIEYPGRHEGVYYLDDETFSQPAMVAFAEDSRKYQCHDNGCWPGHGQQVKKWYDWHVPSSYTPPMWFLN</sequence>
<dbReference type="PANTHER" id="PTHR33110:SF121">
    <property type="entry name" value="DUF295 DOMAIN-CONTAINING PROTEIN"/>
    <property type="match status" value="1"/>
</dbReference>
<dbReference type="Pfam" id="PF03478">
    <property type="entry name" value="Beta-prop_KIB1-4"/>
    <property type="match status" value="1"/>
</dbReference>
<dbReference type="Gene3D" id="1.20.1280.50">
    <property type="match status" value="1"/>
</dbReference>
<accession>A0ABC9AP27</accession>
<dbReference type="InterPro" id="IPR005174">
    <property type="entry name" value="KIB1-4_b-propeller"/>
</dbReference>
<gene>
    <name evidence="2" type="ORF">URODEC1_LOCUS56920</name>
</gene>
<reference evidence="2 3" key="2">
    <citation type="submission" date="2024-10" db="EMBL/GenBank/DDBJ databases">
        <authorList>
            <person name="Ryan C."/>
        </authorList>
    </citation>
    <scope>NUCLEOTIDE SEQUENCE [LARGE SCALE GENOMIC DNA]</scope>
</reference>
<feature type="domain" description="KIB1-4 beta-propeller" evidence="1">
    <location>
        <begin position="85"/>
        <end position="344"/>
    </location>
</feature>
<evidence type="ECO:0000313" key="2">
    <source>
        <dbReference type="EMBL" id="CAL4983090.1"/>
    </source>
</evidence>
<dbReference type="Proteomes" id="UP001497457">
    <property type="component" value="Chromosome 22rd"/>
</dbReference>
<dbReference type="AlphaFoldDB" id="A0ABC9AP27"/>
<dbReference type="PANTHER" id="PTHR33110">
    <property type="entry name" value="F-BOX/KELCH-REPEAT PROTEIN-RELATED"/>
    <property type="match status" value="1"/>
</dbReference>
<dbReference type="EMBL" id="OZ075132">
    <property type="protein sequence ID" value="CAL4983090.1"/>
    <property type="molecule type" value="Genomic_DNA"/>
</dbReference>
<name>A0ABC9AP27_9POAL</name>
<reference evidence="3" key="1">
    <citation type="submission" date="2024-06" db="EMBL/GenBank/DDBJ databases">
        <authorList>
            <person name="Ryan C."/>
        </authorList>
    </citation>
    <scope>NUCLEOTIDE SEQUENCE [LARGE SCALE GENOMIC DNA]</scope>
</reference>
<evidence type="ECO:0000259" key="1">
    <source>
        <dbReference type="Pfam" id="PF03478"/>
    </source>
</evidence>
<organism evidence="2 3">
    <name type="scientific">Urochloa decumbens</name>
    <dbReference type="NCBI Taxonomy" id="240449"/>
    <lineage>
        <taxon>Eukaryota</taxon>
        <taxon>Viridiplantae</taxon>
        <taxon>Streptophyta</taxon>
        <taxon>Embryophyta</taxon>
        <taxon>Tracheophyta</taxon>
        <taxon>Spermatophyta</taxon>
        <taxon>Magnoliopsida</taxon>
        <taxon>Liliopsida</taxon>
        <taxon>Poales</taxon>
        <taxon>Poaceae</taxon>
        <taxon>PACMAD clade</taxon>
        <taxon>Panicoideae</taxon>
        <taxon>Panicodae</taxon>
        <taxon>Paniceae</taxon>
        <taxon>Melinidinae</taxon>
        <taxon>Urochloa</taxon>
    </lineage>
</organism>
<proteinExistence type="predicted"/>